<evidence type="ECO:0000313" key="1">
    <source>
        <dbReference type="EMBL" id="CAB5000536.1"/>
    </source>
</evidence>
<name>A0A6J7P542_9ZZZZ</name>
<dbReference type="AlphaFoldDB" id="A0A6J7P542"/>
<reference evidence="1" key="1">
    <citation type="submission" date="2020-05" db="EMBL/GenBank/DDBJ databases">
        <authorList>
            <person name="Chiriac C."/>
            <person name="Salcher M."/>
            <person name="Ghai R."/>
            <person name="Kavagutti S V."/>
        </authorList>
    </citation>
    <scope>NUCLEOTIDE SEQUENCE</scope>
</reference>
<organism evidence="1">
    <name type="scientific">freshwater metagenome</name>
    <dbReference type="NCBI Taxonomy" id="449393"/>
    <lineage>
        <taxon>unclassified sequences</taxon>
        <taxon>metagenomes</taxon>
        <taxon>ecological metagenomes</taxon>
    </lineage>
</organism>
<dbReference type="EMBL" id="CAFBOR010000258">
    <property type="protein sequence ID" value="CAB5000536.1"/>
    <property type="molecule type" value="Genomic_DNA"/>
</dbReference>
<gene>
    <name evidence="1" type="ORF">UFOPK3974_01482</name>
</gene>
<sequence length="78" mass="8320">MVITAGTLSAATSDPEWRRAIIAGRLCVATPYDPFTAFTDGKALGCLKIINALALETIKIELDLDGSNPPEDTEQLTL</sequence>
<proteinExistence type="predicted"/>
<accession>A0A6J7P542</accession>
<protein>
    <submittedName>
        <fullName evidence="1">Unannotated protein</fullName>
    </submittedName>
</protein>